<evidence type="ECO:0000256" key="2">
    <source>
        <dbReference type="SAM" id="Phobius"/>
    </source>
</evidence>
<evidence type="ECO:0000313" key="3">
    <source>
        <dbReference type="EMBL" id="ERL08333.1"/>
    </source>
</evidence>
<feature type="compositionally biased region" description="Gly residues" evidence="1">
    <location>
        <begin position="314"/>
        <end position="325"/>
    </location>
</feature>
<keyword evidence="4" id="KW-1185">Reference proteome</keyword>
<reference evidence="3 4" key="1">
    <citation type="submission" date="2013-08" db="EMBL/GenBank/DDBJ databases">
        <authorList>
            <person name="Durkin A.S."/>
            <person name="Haft D.R."/>
            <person name="McCorrison J."/>
            <person name="Torralba M."/>
            <person name="Gillis M."/>
            <person name="Haft D.H."/>
            <person name="Methe B."/>
            <person name="Sutton G."/>
            <person name="Nelson K.E."/>
        </authorList>
    </citation>
    <scope>NUCLEOTIDE SEQUENCE [LARGE SCALE GENOMIC DNA]</scope>
    <source>
        <strain evidence="3 4">F0195</strain>
    </source>
</reference>
<dbReference type="eggNOG" id="ENOG50336HV">
    <property type="taxonomic scope" value="Bacteria"/>
</dbReference>
<feature type="transmembrane region" description="Helical" evidence="2">
    <location>
        <begin position="21"/>
        <end position="44"/>
    </location>
</feature>
<evidence type="ECO:0000256" key="1">
    <source>
        <dbReference type="SAM" id="MobiDB-lite"/>
    </source>
</evidence>
<feature type="transmembrane region" description="Helical" evidence="2">
    <location>
        <begin position="50"/>
        <end position="71"/>
    </location>
</feature>
<feature type="compositionally biased region" description="Low complexity" evidence="1">
    <location>
        <begin position="343"/>
        <end position="357"/>
    </location>
</feature>
<dbReference type="AlphaFoldDB" id="U2TQF5"/>
<evidence type="ECO:0000313" key="4">
    <source>
        <dbReference type="Proteomes" id="UP000016638"/>
    </source>
</evidence>
<gene>
    <name evidence="3" type="ORF">HMPREF1316_0016</name>
</gene>
<keyword evidence="2" id="KW-1133">Transmembrane helix</keyword>
<feature type="region of interest" description="Disordered" evidence="1">
    <location>
        <begin position="84"/>
        <end position="150"/>
    </location>
</feature>
<feature type="compositionally biased region" description="Low complexity" evidence="1">
    <location>
        <begin position="232"/>
        <end position="274"/>
    </location>
</feature>
<dbReference type="RefSeq" id="WP_021726202.1">
    <property type="nucleotide sequence ID" value="NZ_AWEZ01000045.1"/>
</dbReference>
<keyword evidence="2" id="KW-0472">Membrane</keyword>
<feature type="compositionally biased region" description="Low complexity" evidence="1">
    <location>
        <begin position="193"/>
        <end position="203"/>
    </location>
</feature>
<feature type="compositionally biased region" description="Polar residues" evidence="1">
    <location>
        <begin position="124"/>
        <end position="136"/>
    </location>
</feature>
<dbReference type="PATRIC" id="fig|1125712.3.peg.1153"/>
<feature type="compositionally biased region" description="Gly residues" evidence="1">
    <location>
        <begin position="275"/>
        <end position="303"/>
    </location>
</feature>
<name>U2TQF5_9ACTN</name>
<accession>U2TQF5</accession>
<dbReference type="Proteomes" id="UP000016638">
    <property type="component" value="Unassembled WGS sequence"/>
</dbReference>
<comment type="caution">
    <text evidence="3">The sequence shown here is derived from an EMBL/GenBank/DDBJ whole genome shotgun (WGS) entry which is preliminary data.</text>
</comment>
<feature type="transmembrane region" description="Helical" evidence="2">
    <location>
        <begin position="168"/>
        <end position="186"/>
    </location>
</feature>
<feature type="region of interest" description="Disordered" evidence="1">
    <location>
        <begin position="193"/>
        <end position="357"/>
    </location>
</feature>
<feature type="region of interest" description="Disordered" evidence="1">
    <location>
        <begin position="1"/>
        <end position="20"/>
    </location>
</feature>
<feature type="compositionally biased region" description="Low complexity" evidence="1">
    <location>
        <begin position="111"/>
        <end position="120"/>
    </location>
</feature>
<sequence length="357" mass="34472">MTSLRSDSDTQDDGREEEKQTVLSEVSFSAIAASGLAAIVSFLLSSQIGLTGSLIGVGVAAAASALASQVFKSVFSKSAERIRGNLASDGGPAGNGDSSSPGGRTRHTDAAADVTTVRTAPLAGTSTQGASANAPQAQKAGMGTTPVAPQRLRVASEKRRQLLLRRRIAIATAIVAVVAVAIYAILVNAATAGRGIGTTPGRTTVEEQQKSTPSTSSQTEEKMAPNRQEAPTGDGSTTEGTGSSTEGDSSSTGGTTGGSSTDANGSNGNSTGSGDSTGGSGGSGTTTGDKGGSGSSNGSGGSSGDTTKKQDGGSNTGGSGSGGSTGTTSGQQTSTNGQGGTSSGSPSSFSSSANSSH</sequence>
<dbReference type="EMBL" id="AWEZ01000045">
    <property type="protein sequence ID" value="ERL08333.1"/>
    <property type="molecule type" value="Genomic_DNA"/>
</dbReference>
<keyword evidence="2" id="KW-0812">Transmembrane</keyword>
<feature type="compositionally biased region" description="Low complexity" evidence="1">
    <location>
        <begin position="326"/>
        <end position="336"/>
    </location>
</feature>
<organism evidence="3 4">
    <name type="scientific">Olsenella profusa F0195</name>
    <dbReference type="NCBI Taxonomy" id="1125712"/>
    <lineage>
        <taxon>Bacteria</taxon>
        <taxon>Bacillati</taxon>
        <taxon>Actinomycetota</taxon>
        <taxon>Coriobacteriia</taxon>
        <taxon>Coriobacteriales</taxon>
        <taxon>Atopobiaceae</taxon>
        <taxon>Olsenella</taxon>
    </lineage>
</organism>
<protein>
    <submittedName>
        <fullName evidence="3">Uncharacterized protein</fullName>
    </submittedName>
</protein>
<dbReference type="STRING" id="1125712.HMPREF1316_0016"/>
<proteinExistence type="predicted"/>